<dbReference type="CTD" id="3896785"/>
<feature type="region of interest" description="Disordered" evidence="1">
    <location>
        <begin position="47"/>
        <end position="67"/>
    </location>
</feature>
<dbReference type="HOGENOM" id="CLU_2814741_0_0_1"/>
<dbReference type="UCSC" id="F15E6.10">
    <property type="organism name" value="c. elegans"/>
</dbReference>
<dbReference type="PaxDb" id="6239-F15E6.10"/>
<feature type="chain" id="PRO_5004242708" evidence="2">
    <location>
        <begin position="21"/>
        <end position="67"/>
    </location>
</feature>
<dbReference type="Proteomes" id="UP000001940">
    <property type="component" value="Chromosome IV"/>
</dbReference>
<keyword evidence="4" id="KW-1185">Reference proteome</keyword>
<reference evidence="3 4" key="1">
    <citation type="journal article" date="1998" name="Science">
        <title>Genome sequence of the nematode C. elegans: a platform for investigating biology.</title>
        <authorList>
            <consortium name="The C. elegans sequencing consortium"/>
            <person name="Sulson J.E."/>
            <person name="Waterston R."/>
        </authorList>
    </citation>
    <scope>NUCLEOTIDE SEQUENCE [LARGE SCALE GENOMIC DNA]</scope>
    <source>
        <strain evidence="3 4">Bristol N2</strain>
    </source>
</reference>
<protein>
    <submittedName>
        <fullName evidence="3">Uncharacterized protein</fullName>
    </submittedName>
</protein>
<dbReference type="Bgee" id="WBGene00044479">
    <property type="expression patterns" value="Expressed in adult organism and 2 other cell types or tissues"/>
</dbReference>
<dbReference type="KEGG" id="cel:CELE_F15E6.10"/>
<evidence type="ECO:0000256" key="2">
    <source>
        <dbReference type="SAM" id="SignalP"/>
    </source>
</evidence>
<evidence type="ECO:0000313" key="5">
    <source>
        <dbReference type="WormBase" id="F15E6.10"/>
    </source>
</evidence>
<dbReference type="EMBL" id="BX284604">
    <property type="protein sequence ID" value="CCD69518.1"/>
    <property type="molecule type" value="Genomic_DNA"/>
</dbReference>
<dbReference type="AlphaFoldDB" id="Q4R130"/>
<evidence type="ECO:0000313" key="4">
    <source>
        <dbReference type="Proteomes" id="UP000001940"/>
    </source>
</evidence>
<name>Q4R130_CAEEL</name>
<dbReference type="WormBase" id="F15E6.10">
    <property type="protein sequence ID" value="CE38807"/>
    <property type="gene ID" value="WBGene00044479"/>
</dbReference>
<dbReference type="InParanoid" id="Q4R130"/>
<sequence length="67" mass="6854">MLYFLRNIFFLLGLLAVVSTQYLNTGFVPVGYGANLFGGSYGGTGLGNPGDGVDPATGKLPGGRVGK</sequence>
<dbReference type="RefSeq" id="NP_001033408.1">
    <property type="nucleotide sequence ID" value="NM_001038319.1"/>
</dbReference>
<feature type="signal peptide" evidence="2">
    <location>
        <begin position="1"/>
        <end position="20"/>
    </location>
</feature>
<keyword evidence="2" id="KW-0732">Signal</keyword>
<proteinExistence type="predicted"/>
<accession>Q4R130</accession>
<dbReference type="GeneID" id="3896785"/>
<dbReference type="AGR" id="WB:WBGene00044479"/>
<gene>
    <name evidence="3" type="ORF">CELE_F15E6.10</name>
    <name evidence="3 5" type="ORF">F15E6.10</name>
</gene>
<evidence type="ECO:0000256" key="1">
    <source>
        <dbReference type="SAM" id="MobiDB-lite"/>
    </source>
</evidence>
<evidence type="ECO:0000313" key="3">
    <source>
        <dbReference type="EMBL" id="CCD69518.1"/>
    </source>
</evidence>
<organism evidence="3 4">
    <name type="scientific">Caenorhabditis elegans</name>
    <dbReference type="NCBI Taxonomy" id="6239"/>
    <lineage>
        <taxon>Eukaryota</taxon>
        <taxon>Metazoa</taxon>
        <taxon>Ecdysozoa</taxon>
        <taxon>Nematoda</taxon>
        <taxon>Chromadorea</taxon>
        <taxon>Rhabditida</taxon>
        <taxon>Rhabditina</taxon>
        <taxon>Rhabditomorpha</taxon>
        <taxon>Rhabditoidea</taxon>
        <taxon>Rhabditidae</taxon>
        <taxon>Peloderinae</taxon>
        <taxon>Caenorhabditis</taxon>
    </lineage>
</organism>